<name>A0A8K0K2E0_LADFU</name>
<feature type="compositionally biased region" description="Polar residues" evidence="1">
    <location>
        <begin position="113"/>
        <end position="122"/>
    </location>
</feature>
<dbReference type="EMBL" id="KZ308310">
    <property type="protein sequence ID" value="KAG8227065.1"/>
    <property type="molecule type" value="Genomic_DNA"/>
</dbReference>
<feature type="compositionally biased region" description="Pro residues" evidence="1">
    <location>
        <begin position="206"/>
        <end position="217"/>
    </location>
</feature>
<dbReference type="Proteomes" id="UP000792457">
    <property type="component" value="Unassembled WGS sequence"/>
</dbReference>
<dbReference type="AlphaFoldDB" id="A0A8K0K2E0"/>
<evidence type="ECO:0000313" key="3">
    <source>
        <dbReference type="Proteomes" id="UP000792457"/>
    </source>
</evidence>
<accession>A0A8K0K2E0</accession>
<keyword evidence="3" id="KW-1185">Reference proteome</keyword>
<gene>
    <name evidence="2" type="ORF">J437_LFUL008504</name>
</gene>
<reference evidence="2" key="1">
    <citation type="submission" date="2013-04" db="EMBL/GenBank/DDBJ databases">
        <authorList>
            <person name="Qu J."/>
            <person name="Murali S.C."/>
            <person name="Bandaranaike D."/>
            <person name="Bellair M."/>
            <person name="Blankenburg K."/>
            <person name="Chao H."/>
            <person name="Dinh H."/>
            <person name="Doddapaneni H."/>
            <person name="Downs B."/>
            <person name="Dugan-Rocha S."/>
            <person name="Elkadiri S."/>
            <person name="Gnanaolivu R.D."/>
            <person name="Hernandez B."/>
            <person name="Javaid M."/>
            <person name="Jayaseelan J.C."/>
            <person name="Lee S."/>
            <person name="Li M."/>
            <person name="Ming W."/>
            <person name="Munidasa M."/>
            <person name="Muniz J."/>
            <person name="Nguyen L."/>
            <person name="Ongeri F."/>
            <person name="Osuji N."/>
            <person name="Pu L.-L."/>
            <person name="Puazo M."/>
            <person name="Qu C."/>
            <person name="Quiroz J."/>
            <person name="Raj R."/>
            <person name="Weissenberger G."/>
            <person name="Xin Y."/>
            <person name="Zou X."/>
            <person name="Han Y."/>
            <person name="Richards S."/>
            <person name="Worley K."/>
            <person name="Muzny D."/>
            <person name="Gibbs R."/>
        </authorList>
    </citation>
    <scope>NUCLEOTIDE SEQUENCE</scope>
    <source>
        <strain evidence="2">Sampled in the wild</strain>
    </source>
</reference>
<comment type="caution">
    <text evidence="2">The sequence shown here is derived from an EMBL/GenBank/DDBJ whole genome shotgun (WGS) entry which is preliminary data.</text>
</comment>
<feature type="region of interest" description="Disordered" evidence="1">
    <location>
        <begin position="1"/>
        <end position="29"/>
    </location>
</feature>
<feature type="region of interest" description="Disordered" evidence="1">
    <location>
        <begin position="140"/>
        <end position="281"/>
    </location>
</feature>
<evidence type="ECO:0000256" key="1">
    <source>
        <dbReference type="SAM" id="MobiDB-lite"/>
    </source>
</evidence>
<protein>
    <submittedName>
        <fullName evidence="2">Uncharacterized protein</fullName>
    </submittedName>
</protein>
<evidence type="ECO:0000313" key="2">
    <source>
        <dbReference type="EMBL" id="KAG8227065.1"/>
    </source>
</evidence>
<feature type="region of interest" description="Disordered" evidence="1">
    <location>
        <begin position="71"/>
        <end position="128"/>
    </location>
</feature>
<proteinExistence type="predicted"/>
<reference evidence="2" key="2">
    <citation type="submission" date="2017-10" db="EMBL/GenBank/DDBJ databases">
        <title>Ladona fulva Genome sequencing and assembly.</title>
        <authorList>
            <person name="Murali S."/>
            <person name="Richards S."/>
            <person name="Bandaranaike D."/>
            <person name="Bellair M."/>
            <person name="Blankenburg K."/>
            <person name="Chao H."/>
            <person name="Dinh H."/>
            <person name="Doddapaneni H."/>
            <person name="Dugan-Rocha S."/>
            <person name="Elkadiri S."/>
            <person name="Gnanaolivu R."/>
            <person name="Hernandez B."/>
            <person name="Skinner E."/>
            <person name="Javaid M."/>
            <person name="Lee S."/>
            <person name="Li M."/>
            <person name="Ming W."/>
            <person name="Munidasa M."/>
            <person name="Muniz J."/>
            <person name="Nguyen L."/>
            <person name="Hughes D."/>
            <person name="Osuji N."/>
            <person name="Pu L.-L."/>
            <person name="Puazo M."/>
            <person name="Qu C."/>
            <person name="Quiroz J."/>
            <person name="Raj R."/>
            <person name="Weissenberger G."/>
            <person name="Xin Y."/>
            <person name="Zou X."/>
            <person name="Han Y."/>
            <person name="Worley K."/>
            <person name="Muzny D."/>
            <person name="Gibbs R."/>
        </authorList>
    </citation>
    <scope>NUCLEOTIDE SEQUENCE</scope>
    <source>
        <strain evidence="2">Sampled in the wild</strain>
    </source>
</reference>
<organism evidence="2 3">
    <name type="scientific">Ladona fulva</name>
    <name type="common">Scarce chaser dragonfly</name>
    <name type="synonym">Libellula fulva</name>
    <dbReference type="NCBI Taxonomy" id="123851"/>
    <lineage>
        <taxon>Eukaryota</taxon>
        <taxon>Metazoa</taxon>
        <taxon>Ecdysozoa</taxon>
        <taxon>Arthropoda</taxon>
        <taxon>Hexapoda</taxon>
        <taxon>Insecta</taxon>
        <taxon>Pterygota</taxon>
        <taxon>Palaeoptera</taxon>
        <taxon>Odonata</taxon>
        <taxon>Epiprocta</taxon>
        <taxon>Anisoptera</taxon>
        <taxon>Libelluloidea</taxon>
        <taxon>Libellulidae</taxon>
        <taxon>Ladona</taxon>
    </lineage>
</organism>
<feature type="compositionally biased region" description="Acidic residues" evidence="1">
    <location>
        <begin position="258"/>
        <end position="281"/>
    </location>
</feature>
<feature type="compositionally biased region" description="Basic and acidic residues" evidence="1">
    <location>
        <begin position="149"/>
        <end position="164"/>
    </location>
</feature>
<sequence length="389" mass="41313">MDFWSPFGRARKRRRPQLSLPGKPMEVHQHGGLVIGSRGADPSASVRPTSLSFVVSGVDICPRLLELSERSKDEDEGLGGGDSGVAVCEDCGRETSPPSSFAGRSPEGRGGATSPTSRNQRMTPRRCRTRVCDGVQMCGGSEDIGLWRGSDRRKEGGMSKRDEDILGWDTDPAWRIPDGSPRGMNGFEAKRGFPDPGSPHSSSATSPPPPPPPPPAPRTLQRSDSMLSHSWHKDSGIASDNPSSSAAGLIGLACSEGEGPEEGEHEVNVGEEEEVGEEEMVEGGGAGIVRDGGGKKQATMRQHYYPEGGWGWAVVWAGTASQILAHGLHLSAGPLCGEAMRRFPSASYVTATGRTRENAAAPLSSEPFSSPINPFLRPRVEISVVTVVE</sequence>